<comment type="caution">
    <text evidence="3">The sequence shown here is derived from an EMBL/GenBank/DDBJ whole genome shotgun (WGS) entry which is preliminary data.</text>
</comment>
<feature type="domain" description="Enoyl reductase (ER)" evidence="2">
    <location>
        <begin position="23"/>
        <end position="333"/>
    </location>
</feature>
<evidence type="ECO:0000313" key="3">
    <source>
        <dbReference type="EMBL" id="MDN4611562.1"/>
    </source>
</evidence>
<dbReference type="PANTHER" id="PTHR11695">
    <property type="entry name" value="ALCOHOL DEHYDROGENASE RELATED"/>
    <property type="match status" value="1"/>
</dbReference>
<dbReference type="Pfam" id="PF13602">
    <property type="entry name" value="ADH_zinc_N_2"/>
    <property type="match status" value="1"/>
</dbReference>
<reference evidence="3" key="1">
    <citation type="submission" date="2023-06" db="EMBL/GenBank/DDBJ databases">
        <title>MT1 and MT2 Draft Genomes of Novel Species.</title>
        <authorList>
            <person name="Venkateswaran K."/>
        </authorList>
    </citation>
    <scope>NUCLEOTIDE SEQUENCE</scope>
    <source>
        <strain evidence="3">IIF3SC-B10</strain>
    </source>
</reference>
<keyword evidence="4" id="KW-1185">Reference proteome</keyword>
<dbReference type="CDD" id="cd08267">
    <property type="entry name" value="MDR1"/>
    <property type="match status" value="1"/>
</dbReference>
<protein>
    <submittedName>
        <fullName evidence="3">NAD(P)-dependent alcohol dehydrogenase</fullName>
    </submittedName>
</protein>
<dbReference type="RefSeq" id="WP_301227613.1">
    <property type="nucleotide sequence ID" value="NZ_JAROCG010000001.1"/>
</dbReference>
<dbReference type="InterPro" id="IPR002364">
    <property type="entry name" value="Quin_OxRdtase/zeta-crystal_CS"/>
</dbReference>
<dbReference type="Gene3D" id="3.90.180.10">
    <property type="entry name" value="Medium-chain alcohol dehydrogenases, catalytic domain"/>
    <property type="match status" value="1"/>
</dbReference>
<evidence type="ECO:0000313" key="4">
    <source>
        <dbReference type="Proteomes" id="UP001174209"/>
    </source>
</evidence>
<accession>A0ABT8K312</accession>
<dbReference type="SMART" id="SM00829">
    <property type="entry name" value="PKS_ER"/>
    <property type="match status" value="1"/>
</dbReference>
<sequence length="335" mass="35672">MRSSISPAKTTTAMKAVVQHRYGSTEVLSFQDVDKPTVGDGEVLVRIHGASVNHADWVYASGRPLIARLAFGLRTPRNTVRGKDIAGRVEAVGAGVTDFRPGDEVYGEIEAGGFAEFATVPADLLASKPANLTFEQAATVPLSARTALQGLRGGGTIQPGQKVLINGASGGVGTFAIQIAKAFGAEVTGVCSARNAEPVRALGADRVIDYTRENFTESGLQYDLIFDSIGNHPLSALRKALTREGTLVLSSGTGGRVHGPMGRIVRALVLSRFIRQDLRTVPAKPGRESLDMLRDLIESGRVTPVIDRTYPLSQVPEAIDYFVKDHARAKIAITV</sequence>
<evidence type="ECO:0000259" key="2">
    <source>
        <dbReference type="SMART" id="SM00829"/>
    </source>
</evidence>
<dbReference type="InterPro" id="IPR036291">
    <property type="entry name" value="NAD(P)-bd_dom_sf"/>
</dbReference>
<gene>
    <name evidence="3" type="ORF">P5G52_11885</name>
</gene>
<proteinExistence type="predicted"/>
<dbReference type="InterPro" id="IPR050700">
    <property type="entry name" value="YIM1/Zinc_Alcohol_DH_Fams"/>
</dbReference>
<dbReference type="SUPFAM" id="SSF51735">
    <property type="entry name" value="NAD(P)-binding Rossmann-fold domains"/>
    <property type="match status" value="1"/>
</dbReference>
<dbReference type="EMBL" id="JAROCG010000001">
    <property type="protein sequence ID" value="MDN4611562.1"/>
    <property type="molecule type" value="Genomic_DNA"/>
</dbReference>
<dbReference type="PANTHER" id="PTHR11695:SF294">
    <property type="entry name" value="RETICULON-4-INTERACTING PROTEIN 1, MITOCHONDRIAL"/>
    <property type="match status" value="1"/>
</dbReference>
<organism evidence="3 4">
    <name type="scientific">Arthrobacter burdickii</name>
    <dbReference type="NCBI Taxonomy" id="3035920"/>
    <lineage>
        <taxon>Bacteria</taxon>
        <taxon>Bacillati</taxon>
        <taxon>Actinomycetota</taxon>
        <taxon>Actinomycetes</taxon>
        <taxon>Micrococcales</taxon>
        <taxon>Micrococcaceae</taxon>
        <taxon>Arthrobacter</taxon>
    </lineage>
</organism>
<name>A0ABT8K312_9MICC</name>
<dbReference type="InterPro" id="IPR013154">
    <property type="entry name" value="ADH-like_N"/>
</dbReference>
<dbReference type="Pfam" id="PF08240">
    <property type="entry name" value="ADH_N"/>
    <property type="match status" value="1"/>
</dbReference>
<dbReference type="PROSITE" id="PS01162">
    <property type="entry name" value="QOR_ZETA_CRYSTAL"/>
    <property type="match status" value="1"/>
</dbReference>
<evidence type="ECO:0000256" key="1">
    <source>
        <dbReference type="ARBA" id="ARBA00023002"/>
    </source>
</evidence>
<dbReference type="InterPro" id="IPR020843">
    <property type="entry name" value="ER"/>
</dbReference>
<dbReference type="InterPro" id="IPR011032">
    <property type="entry name" value="GroES-like_sf"/>
</dbReference>
<dbReference type="SUPFAM" id="SSF50129">
    <property type="entry name" value="GroES-like"/>
    <property type="match status" value="1"/>
</dbReference>
<keyword evidence="1" id="KW-0560">Oxidoreductase</keyword>
<dbReference type="Gene3D" id="3.40.50.720">
    <property type="entry name" value="NAD(P)-binding Rossmann-like Domain"/>
    <property type="match status" value="1"/>
</dbReference>
<dbReference type="Proteomes" id="UP001174209">
    <property type="component" value="Unassembled WGS sequence"/>
</dbReference>